<evidence type="ECO:0000313" key="2">
    <source>
        <dbReference type="Proteomes" id="UP001530400"/>
    </source>
</evidence>
<organism evidence="1 2">
    <name type="scientific">Cyclotella atomus</name>
    <dbReference type="NCBI Taxonomy" id="382360"/>
    <lineage>
        <taxon>Eukaryota</taxon>
        <taxon>Sar</taxon>
        <taxon>Stramenopiles</taxon>
        <taxon>Ochrophyta</taxon>
        <taxon>Bacillariophyta</taxon>
        <taxon>Coscinodiscophyceae</taxon>
        <taxon>Thalassiosirophycidae</taxon>
        <taxon>Stephanodiscales</taxon>
        <taxon>Stephanodiscaceae</taxon>
        <taxon>Cyclotella</taxon>
    </lineage>
</organism>
<accession>A0ABD3NGE3</accession>
<gene>
    <name evidence="1" type="ORF">ACHAWO_012484</name>
</gene>
<evidence type="ECO:0000313" key="1">
    <source>
        <dbReference type="EMBL" id="KAL3773631.1"/>
    </source>
</evidence>
<proteinExistence type="predicted"/>
<keyword evidence="2" id="KW-1185">Reference proteome</keyword>
<sequence length="190" mass="21526">MRTESSELSMAKTTLTDETSWRLRLLLNGLTTTQGKKLDGQLFVIEGKFVEEEGYEPPQGSFKPAKLAEDEGMSFELSNSYWKLSEDPNDPKDGLWVWGLFKEPLYPFMLLQIETKELKLPSSESDDNSKDSIPPLKLFAQISHIRDKDSGVELKTANLNVRVLERVQLPGASVDLYEEEKVGQISFQPL</sequence>
<dbReference type="AlphaFoldDB" id="A0ABD3NGE3"/>
<reference evidence="1 2" key="1">
    <citation type="submission" date="2024-10" db="EMBL/GenBank/DDBJ databases">
        <title>Updated reference genomes for cyclostephanoid diatoms.</title>
        <authorList>
            <person name="Roberts W.R."/>
            <person name="Alverson A.J."/>
        </authorList>
    </citation>
    <scope>NUCLEOTIDE SEQUENCE [LARGE SCALE GENOMIC DNA]</scope>
    <source>
        <strain evidence="1 2">AJA010-31</strain>
    </source>
</reference>
<protein>
    <submittedName>
        <fullName evidence="1">Uncharacterized protein</fullName>
    </submittedName>
</protein>
<comment type="caution">
    <text evidence="1">The sequence shown here is derived from an EMBL/GenBank/DDBJ whole genome shotgun (WGS) entry which is preliminary data.</text>
</comment>
<dbReference type="Proteomes" id="UP001530400">
    <property type="component" value="Unassembled WGS sequence"/>
</dbReference>
<dbReference type="EMBL" id="JALLPJ020001226">
    <property type="protein sequence ID" value="KAL3773631.1"/>
    <property type="molecule type" value="Genomic_DNA"/>
</dbReference>
<name>A0ABD3NGE3_9STRA</name>